<evidence type="ECO:0000313" key="3">
    <source>
        <dbReference type="WBParaSite" id="ASIM_0000822901-mRNA-1"/>
    </source>
</evidence>
<gene>
    <name evidence="1" type="ORF">ASIM_LOCUS7982</name>
</gene>
<dbReference type="Proteomes" id="UP000267096">
    <property type="component" value="Unassembled WGS sequence"/>
</dbReference>
<dbReference type="AlphaFoldDB" id="A0A0M3JKQ3"/>
<proteinExistence type="predicted"/>
<evidence type="ECO:0000313" key="2">
    <source>
        <dbReference type="Proteomes" id="UP000267096"/>
    </source>
</evidence>
<protein>
    <submittedName>
        <fullName evidence="3">Alpha-1,4 glucan phosphorylase</fullName>
    </submittedName>
</protein>
<reference evidence="1 2" key="2">
    <citation type="submission" date="2018-11" db="EMBL/GenBank/DDBJ databases">
        <authorList>
            <consortium name="Pathogen Informatics"/>
        </authorList>
    </citation>
    <scope>NUCLEOTIDE SEQUENCE [LARGE SCALE GENOMIC DNA]</scope>
</reference>
<dbReference type="EMBL" id="UYRR01020543">
    <property type="protein sequence ID" value="VDK30505.1"/>
    <property type="molecule type" value="Genomic_DNA"/>
</dbReference>
<evidence type="ECO:0000313" key="1">
    <source>
        <dbReference type="EMBL" id="VDK30505.1"/>
    </source>
</evidence>
<keyword evidence="2" id="KW-1185">Reference proteome</keyword>
<sequence length="64" mass="7332">MSSLFLDTLGDTLKQVNVDGTLSFYGIAIDSGLYERLTRSWVHIRSVTFKMSHSEQMNFLDFLV</sequence>
<name>A0A0M3JKQ3_ANISI</name>
<accession>A0A0M3JKQ3</accession>
<organism evidence="3">
    <name type="scientific">Anisakis simplex</name>
    <name type="common">Herring worm</name>
    <dbReference type="NCBI Taxonomy" id="6269"/>
    <lineage>
        <taxon>Eukaryota</taxon>
        <taxon>Metazoa</taxon>
        <taxon>Ecdysozoa</taxon>
        <taxon>Nematoda</taxon>
        <taxon>Chromadorea</taxon>
        <taxon>Rhabditida</taxon>
        <taxon>Spirurina</taxon>
        <taxon>Ascaridomorpha</taxon>
        <taxon>Ascaridoidea</taxon>
        <taxon>Anisakidae</taxon>
        <taxon>Anisakis</taxon>
        <taxon>Anisakis simplex complex</taxon>
    </lineage>
</organism>
<dbReference type="WBParaSite" id="ASIM_0000822901-mRNA-1">
    <property type="protein sequence ID" value="ASIM_0000822901-mRNA-1"/>
    <property type="gene ID" value="ASIM_0000822901"/>
</dbReference>
<reference evidence="3" key="1">
    <citation type="submission" date="2017-02" db="UniProtKB">
        <authorList>
            <consortium name="WormBaseParasite"/>
        </authorList>
    </citation>
    <scope>IDENTIFICATION</scope>
</reference>